<comment type="cofactor">
    <cofactor evidence="1">
        <name>Cu(2+)</name>
        <dbReference type="ChEBI" id="CHEBI:29036"/>
    </cofactor>
</comment>
<dbReference type="InterPro" id="IPR008977">
    <property type="entry name" value="PHM/PNGase_F_dom_sf"/>
</dbReference>
<keyword evidence="5" id="KW-0186">Copper</keyword>
<dbReference type="InterPro" id="IPR000945">
    <property type="entry name" value="DBH-like"/>
</dbReference>
<name>A0A3R7PXL3_PENVA</name>
<protein>
    <submittedName>
        <fullName evidence="11">Dopamine beta hydroxylase</fullName>
    </submittedName>
</protein>
<dbReference type="InterPro" id="IPR005018">
    <property type="entry name" value="DOMON_domain"/>
</dbReference>
<dbReference type="GO" id="GO:0004500">
    <property type="term" value="F:dopamine beta-monooxygenase activity"/>
    <property type="evidence" value="ECO:0007669"/>
    <property type="project" value="InterPro"/>
</dbReference>
<dbReference type="Pfam" id="PF03351">
    <property type="entry name" value="DOMON"/>
    <property type="match status" value="2"/>
</dbReference>
<evidence type="ECO:0000259" key="10">
    <source>
        <dbReference type="PROSITE" id="PS50836"/>
    </source>
</evidence>
<evidence type="ECO:0000256" key="1">
    <source>
        <dbReference type="ARBA" id="ARBA00001973"/>
    </source>
</evidence>
<dbReference type="Gene3D" id="2.60.120.230">
    <property type="match status" value="1"/>
</dbReference>
<dbReference type="AlphaFoldDB" id="A0A3R7PXL3"/>
<keyword evidence="8" id="KW-0325">Glycoprotein</keyword>
<dbReference type="Gene3D" id="2.60.40.1210">
    <property type="entry name" value="Cellobiose dehydrogenase, cytochrome domain"/>
    <property type="match status" value="1"/>
</dbReference>
<dbReference type="GO" id="GO:0042421">
    <property type="term" value="P:norepinephrine biosynthetic process"/>
    <property type="evidence" value="ECO:0007669"/>
    <property type="project" value="TreeGrafter"/>
</dbReference>
<dbReference type="Gene3D" id="2.60.120.310">
    <property type="entry name" value="Copper type II, ascorbate-dependent monooxygenase, N-terminal domain"/>
    <property type="match status" value="1"/>
</dbReference>
<keyword evidence="7" id="KW-1015">Disulfide bond</keyword>
<proteinExistence type="inferred from homology"/>
<organism evidence="11 12">
    <name type="scientific">Penaeus vannamei</name>
    <name type="common">Whiteleg shrimp</name>
    <name type="synonym">Litopenaeus vannamei</name>
    <dbReference type="NCBI Taxonomy" id="6689"/>
    <lineage>
        <taxon>Eukaryota</taxon>
        <taxon>Metazoa</taxon>
        <taxon>Ecdysozoa</taxon>
        <taxon>Arthropoda</taxon>
        <taxon>Crustacea</taxon>
        <taxon>Multicrustacea</taxon>
        <taxon>Malacostraca</taxon>
        <taxon>Eumalacostraca</taxon>
        <taxon>Eucarida</taxon>
        <taxon>Decapoda</taxon>
        <taxon>Dendrobranchiata</taxon>
        <taxon>Penaeoidea</taxon>
        <taxon>Penaeidae</taxon>
        <taxon>Penaeus</taxon>
    </lineage>
</organism>
<evidence type="ECO:0000256" key="4">
    <source>
        <dbReference type="ARBA" id="ARBA00023002"/>
    </source>
</evidence>
<evidence type="ECO:0000256" key="7">
    <source>
        <dbReference type="ARBA" id="ARBA00023157"/>
    </source>
</evidence>
<keyword evidence="4" id="KW-0560">Oxidoreductase</keyword>
<evidence type="ECO:0000256" key="2">
    <source>
        <dbReference type="ARBA" id="ARBA00010676"/>
    </source>
</evidence>
<dbReference type="SUPFAM" id="SSF49344">
    <property type="entry name" value="CBD9-like"/>
    <property type="match status" value="1"/>
</dbReference>
<dbReference type="Proteomes" id="UP000283509">
    <property type="component" value="Unassembled WGS sequence"/>
</dbReference>
<sequence length="546" mass="61436">MKENIDGQYPILLRFAEDITLFAYRRTTTDAKWPLTKPNGDRYNPKRRGRGDLPRRGRDLAPWGSTPPDGLPALRGLDPRARLPPALDAREKDIVFEIQVATHGYVGLGFSPNGGMKGADIVLGWVDAQGDLHAHVSQGPVEGGGGGGRGVVSMRKHDDLSYEAFAGDYVASHRGDVRAQRRRRLGFNVTPRSGVVTVTDRYATGKMIPIIDDSQDVEILGGYENDTHTVLRFARPWNTCDKEHDFQLTSDTMRVIWAYSYDDPVTEYAMTKHDHRGTKSIFLQEPQFTLPTFGEDVFDWEVRMNNVSVSGEVHTVYWCQMFKAPPLSRKAHVIGYEPIIEEKNRELVHHILLYECHLPESERHYEKWLEVEGQQCFTPNMPLSWANCRSPLVGWAVGNEGEVFPDHVGLPIGEEHGGATYFMMEMHYDNPNYKQGGFESGRSCLALRLRVFLTENLEFDAGVLILGHMVSPSHIIPPGSEWKTIGHCDGGVVEQALPAEGVKCVRGLLHAHLLGRDITLRQIRQGRELPVVFKGSDTRELFVFEL</sequence>
<reference evidence="11 12" key="1">
    <citation type="submission" date="2018-04" db="EMBL/GenBank/DDBJ databases">
        <authorList>
            <person name="Zhang X."/>
            <person name="Yuan J."/>
            <person name="Li F."/>
            <person name="Xiang J."/>
        </authorList>
    </citation>
    <scope>NUCLEOTIDE SEQUENCE [LARGE SCALE GENOMIC DNA]</scope>
    <source>
        <tissue evidence="11">Muscle</tissue>
    </source>
</reference>
<dbReference type="SMART" id="SM00664">
    <property type="entry name" value="DoH"/>
    <property type="match status" value="1"/>
</dbReference>
<evidence type="ECO:0000313" key="11">
    <source>
        <dbReference type="EMBL" id="ROT62616.1"/>
    </source>
</evidence>
<evidence type="ECO:0000313" key="12">
    <source>
        <dbReference type="Proteomes" id="UP000283509"/>
    </source>
</evidence>
<reference evidence="11 12" key="2">
    <citation type="submission" date="2019-01" db="EMBL/GenBank/DDBJ databases">
        <title>The decoding of complex shrimp genome reveals the adaptation for benthos swimmer, frequently molting mechanism and breeding impact on genome.</title>
        <authorList>
            <person name="Sun Y."/>
            <person name="Gao Y."/>
            <person name="Yu Y."/>
        </authorList>
    </citation>
    <scope>NUCLEOTIDE SEQUENCE [LARGE SCALE GENOMIC DNA]</scope>
    <source>
        <tissue evidence="11">Muscle</tissue>
    </source>
</reference>
<dbReference type="InterPro" id="IPR036939">
    <property type="entry name" value="Cu2_ascorb_mOase_N_sf"/>
</dbReference>
<comment type="similarity">
    <text evidence="2">Belongs to the copper type II ascorbate-dependent monooxygenase family.</text>
</comment>
<evidence type="ECO:0000256" key="9">
    <source>
        <dbReference type="SAM" id="MobiDB-lite"/>
    </source>
</evidence>
<dbReference type="GO" id="GO:0005615">
    <property type="term" value="C:extracellular space"/>
    <property type="evidence" value="ECO:0007669"/>
    <property type="project" value="TreeGrafter"/>
</dbReference>
<dbReference type="GO" id="GO:0030667">
    <property type="term" value="C:secretory granule membrane"/>
    <property type="evidence" value="ECO:0007669"/>
    <property type="project" value="TreeGrafter"/>
</dbReference>
<evidence type="ECO:0000256" key="3">
    <source>
        <dbReference type="ARBA" id="ARBA00022723"/>
    </source>
</evidence>
<dbReference type="Pfam" id="PF01082">
    <property type="entry name" value="Cu2_monooxygen"/>
    <property type="match status" value="1"/>
</dbReference>
<keyword evidence="3" id="KW-0479">Metal-binding</keyword>
<feature type="region of interest" description="Disordered" evidence="9">
    <location>
        <begin position="33"/>
        <end position="78"/>
    </location>
</feature>
<dbReference type="EMBL" id="QCYY01003595">
    <property type="protein sequence ID" value="ROT62616.1"/>
    <property type="molecule type" value="Genomic_DNA"/>
</dbReference>
<dbReference type="CDD" id="cd09631">
    <property type="entry name" value="DOMON_DOH"/>
    <property type="match status" value="1"/>
</dbReference>
<dbReference type="Pfam" id="PF03712">
    <property type="entry name" value="Cu2_monoox_C"/>
    <property type="match status" value="1"/>
</dbReference>
<dbReference type="OrthoDB" id="129121at2759"/>
<dbReference type="STRING" id="6689.A0A3R7PXL3"/>
<dbReference type="FunFam" id="2.60.120.310:FF:000004">
    <property type="entry name" value="DBH-like monooxygenase protein 1"/>
    <property type="match status" value="1"/>
</dbReference>
<evidence type="ECO:0000256" key="6">
    <source>
        <dbReference type="ARBA" id="ARBA00023033"/>
    </source>
</evidence>
<dbReference type="PROSITE" id="PS50836">
    <property type="entry name" value="DOMON"/>
    <property type="match status" value="1"/>
</dbReference>
<dbReference type="GO" id="GO:0006589">
    <property type="term" value="P:octopamine biosynthetic process"/>
    <property type="evidence" value="ECO:0007669"/>
    <property type="project" value="TreeGrafter"/>
</dbReference>
<keyword evidence="12" id="KW-1185">Reference proteome</keyword>
<feature type="domain" description="DOMON" evidence="10">
    <location>
        <begin position="79"/>
        <end position="260"/>
    </location>
</feature>
<dbReference type="SUPFAM" id="SSF49742">
    <property type="entry name" value="PHM/PNGase F"/>
    <property type="match status" value="2"/>
</dbReference>
<dbReference type="InterPro" id="IPR000323">
    <property type="entry name" value="Cu2_ascorb_mOase_N"/>
</dbReference>
<keyword evidence="6" id="KW-0503">Monooxygenase</keyword>
<dbReference type="PANTHER" id="PTHR10157:SF23">
    <property type="entry name" value="MOXD1 HOMOLOG 1"/>
    <property type="match status" value="1"/>
</dbReference>
<dbReference type="InterPro" id="IPR014784">
    <property type="entry name" value="Cu2_ascorb_mOase-like_C"/>
</dbReference>
<evidence type="ECO:0000256" key="8">
    <source>
        <dbReference type="ARBA" id="ARBA00023180"/>
    </source>
</evidence>
<dbReference type="GO" id="GO:0042420">
    <property type="term" value="P:dopamine catabolic process"/>
    <property type="evidence" value="ECO:0007669"/>
    <property type="project" value="TreeGrafter"/>
</dbReference>
<dbReference type="InterPro" id="IPR045266">
    <property type="entry name" value="DOH_DOMON"/>
</dbReference>
<comment type="caution">
    <text evidence="11">The sequence shown here is derived from an EMBL/GenBank/DDBJ whole genome shotgun (WGS) entry which is preliminary data.</text>
</comment>
<accession>A0A3R7PXL3</accession>
<dbReference type="InterPro" id="IPR024548">
    <property type="entry name" value="Cu2_monoox_C"/>
</dbReference>
<feature type="compositionally biased region" description="Basic and acidic residues" evidence="9">
    <location>
        <begin position="39"/>
        <end position="59"/>
    </location>
</feature>
<dbReference type="PANTHER" id="PTHR10157">
    <property type="entry name" value="DOPAMINE BETA HYDROXYLASE RELATED"/>
    <property type="match status" value="1"/>
</dbReference>
<gene>
    <name evidence="11" type="ORF">C7M84_019533</name>
</gene>
<evidence type="ECO:0000256" key="5">
    <source>
        <dbReference type="ARBA" id="ARBA00023008"/>
    </source>
</evidence>
<dbReference type="GO" id="GO:0005507">
    <property type="term" value="F:copper ion binding"/>
    <property type="evidence" value="ECO:0007669"/>
    <property type="project" value="InterPro"/>
</dbReference>